<evidence type="ECO:0000256" key="6">
    <source>
        <dbReference type="ARBA" id="ARBA00023136"/>
    </source>
</evidence>
<evidence type="ECO:0000256" key="7">
    <source>
        <dbReference type="ARBA" id="ARBA00023235"/>
    </source>
</evidence>
<dbReference type="EMBL" id="MQUQ01000034">
    <property type="protein sequence ID" value="OLZ43438.1"/>
    <property type="molecule type" value="Genomic_DNA"/>
</dbReference>
<dbReference type="GO" id="GO:0016020">
    <property type="term" value="C:membrane"/>
    <property type="evidence" value="ECO:0007669"/>
    <property type="project" value="UniProtKB-SubCell"/>
</dbReference>
<evidence type="ECO:0000256" key="2">
    <source>
        <dbReference type="ARBA" id="ARBA00004829"/>
    </source>
</evidence>
<dbReference type="OrthoDB" id="3402548at2"/>
<keyword evidence="7" id="KW-0413">Isomerase</keyword>
<feature type="domain" description="Lycopene cyclase" evidence="9">
    <location>
        <begin position="7"/>
        <end position="97"/>
    </location>
</feature>
<dbReference type="GO" id="GO:0045436">
    <property type="term" value="F:lycopene beta cyclase activity"/>
    <property type="evidence" value="ECO:0007669"/>
    <property type="project" value="UniProtKB-ARBA"/>
</dbReference>
<keyword evidence="6 8" id="KW-0472">Membrane</keyword>
<keyword evidence="4" id="KW-0125">Carotenoid biosynthesis</keyword>
<dbReference type="NCBIfam" id="TIGR03462">
    <property type="entry name" value="CarR_dom_SF"/>
    <property type="match status" value="1"/>
</dbReference>
<evidence type="ECO:0000256" key="8">
    <source>
        <dbReference type="SAM" id="Phobius"/>
    </source>
</evidence>
<evidence type="ECO:0000256" key="3">
    <source>
        <dbReference type="ARBA" id="ARBA00022692"/>
    </source>
</evidence>
<keyword evidence="11" id="KW-1185">Reference proteome</keyword>
<evidence type="ECO:0000313" key="10">
    <source>
        <dbReference type="EMBL" id="OLZ43438.1"/>
    </source>
</evidence>
<keyword evidence="3 8" id="KW-0812">Transmembrane</keyword>
<dbReference type="GO" id="GO:0016872">
    <property type="term" value="F:intramolecular lyase activity"/>
    <property type="evidence" value="ECO:0007669"/>
    <property type="project" value="InterPro"/>
</dbReference>
<dbReference type="InterPro" id="IPR017825">
    <property type="entry name" value="Lycopene_cyclase_dom"/>
</dbReference>
<comment type="pathway">
    <text evidence="2">Carotenoid biosynthesis.</text>
</comment>
<evidence type="ECO:0000256" key="1">
    <source>
        <dbReference type="ARBA" id="ARBA00004141"/>
    </source>
</evidence>
<protein>
    <submittedName>
        <fullName evidence="10">Lycopene cyclase</fullName>
    </submittedName>
</protein>
<evidence type="ECO:0000256" key="4">
    <source>
        <dbReference type="ARBA" id="ARBA00022746"/>
    </source>
</evidence>
<dbReference type="Proteomes" id="UP000187486">
    <property type="component" value="Unassembled WGS sequence"/>
</dbReference>
<evidence type="ECO:0000313" key="11">
    <source>
        <dbReference type="Proteomes" id="UP000187486"/>
    </source>
</evidence>
<dbReference type="Pfam" id="PF18916">
    <property type="entry name" value="Lycopene_cyc"/>
    <property type="match status" value="1"/>
</dbReference>
<dbReference type="GO" id="GO:0016117">
    <property type="term" value="P:carotenoid biosynthetic process"/>
    <property type="evidence" value="ECO:0007669"/>
    <property type="project" value="UniProtKB-KW"/>
</dbReference>
<feature type="transmembrane region" description="Helical" evidence="8">
    <location>
        <begin position="73"/>
        <end position="96"/>
    </location>
</feature>
<evidence type="ECO:0000256" key="5">
    <source>
        <dbReference type="ARBA" id="ARBA00022989"/>
    </source>
</evidence>
<sequence>MIPWGYTVPAVAAVIVVVLAEVTILKTGLFRKPAYWLTMVIVTGFQIPVDGWLTKLSAPIVLYAPEHITGWRFPWDIPVEDFFFGFAMVTAVLLLWERARTPEEAR</sequence>
<keyword evidence="5 8" id="KW-1133">Transmembrane helix</keyword>
<gene>
    <name evidence="10" type="ORF">BS329_39170</name>
</gene>
<comment type="subcellular location">
    <subcellularLocation>
        <location evidence="1">Membrane</location>
        <topology evidence="1">Multi-pass membrane protein</topology>
    </subcellularLocation>
</comment>
<dbReference type="RefSeq" id="WP_076168369.1">
    <property type="nucleotide sequence ID" value="NZ_JBEZVB010000013.1"/>
</dbReference>
<proteinExistence type="predicted"/>
<comment type="caution">
    <text evidence="10">The sequence shown here is derived from an EMBL/GenBank/DDBJ whole genome shotgun (WGS) entry which is preliminary data.</text>
</comment>
<organism evidence="10 11">
    <name type="scientific">Amycolatopsis coloradensis</name>
    <dbReference type="NCBI Taxonomy" id="76021"/>
    <lineage>
        <taxon>Bacteria</taxon>
        <taxon>Bacillati</taxon>
        <taxon>Actinomycetota</taxon>
        <taxon>Actinomycetes</taxon>
        <taxon>Pseudonocardiales</taxon>
        <taxon>Pseudonocardiaceae</taxon>
        <taxon>Amycolatopsis</taxon>
    </lineage>
</organism>
<name>A0A1R0KEF1_9PSEU</name>
<feature type="transmembrane region" description="Helical" evidence="8">
    <location>
        <begin position="6"/>
        <end position="25"/>
    </location>
</feature>
<reference evidence="10 11" key="1">
    <citation type="submission" date="2016-01" db="EMBL/GenBank/DDBJ databases">
        <title>Amycolatopsis coloradensis genome sequencing and assembly.</title>
        <authorList>
            <person name="Mayilraj S."/>
        </authorList>
    </citation>
    <scope>NUCLEOTIDE SEQUENCE [LARGE SCALE GENOMIC DNA]</scope>
    <source>
        <strain evidence="10 11">DSM 44225</strain>
    </source>
</reference>
<dbReference type="STRING" id="76021.BS329_39170"/>
<accession>A0A1R0KEF1</accession>
<dbReference type="AlphaFoldDB" id="A0A1R0KEF1"/>
<evidence type="ECO:0000259" key="9">
    <source>
        <dbReference type="Pfam" id="PF18916"/>
    </source>
</evidence>